<organism evidence="3 4">
    <name type="scientific">Agaricus bisporus var. burnettii</name>
    <dbReference type="NCBI Taxonomy" id="192524"/>
    <lineage>
        <taxon>Eukaryota</taxon>
        <taxon>Fungi</taxon>
        <taxon>Dikarya</taxon>
        <taxon>Basidiomycota</taxon>
        <taxon>Agaricomycotina</taxon>
        <taxon>Agaricomycetes</taxon>
        <taxon>Agaricomycetidae</taxon>
        <taxon>Agaricales</taxon>
        <taxon>Agaricineae</taxon>
        <taxon>Agaricaceae</taxon>
        <taxon>Agaricus</taxon>
    </lineage>
</organism>
<feature type="transmembrane region" description="Helical" evidence="2">
    <location>
        <begin position="277"/>
        <end position="299"/>
    </location>
</feature>
<feature type="transmembrane region" description="Helical" evidence="2">
    <location>
        <begin position="350"/>
        <end position="375"/>
    </location>
</feature>
<dbReference type="Proteomes" id="UP000629468">
    <property type="component" value="Unassembled WGS sequence"/>
</dbReference>
<feature type="region of interest" description="Disordered" evidence="1">
    <location>
        <begin position="434"/>
        <end position="464"/>
    </location>
</feature>
<keyword evidence="2" id="KW-0812">Transmembrane</keyword>
<dbReference type="SUPFAM" id="SSF50978">
    <property type="entry name" value="WD40 repeat-like"/>
    <property type="match status" value="1"/>
</dbReference>
<sequence>MDVEIPSSNFRNATLGSPGSISHPYPHSYIPDEEIQASFLRFSTKAKELDKQLGAFLNKCLLLGRVAGLLLAVKRTREKIRKTREVFFRNATALLPTLYDIARKDCNSALTYDDDSEHFYISSKYFQNPPPDFIALPIALEQLAQSFGQLHARIAEFREFTDEGFMLKSLLLTLENDLMYRASCVRVYSDRLNTPPIQRYVHQFTDELQNEFEALAAVLAEFADVGVSAISHEQERSSATLANILGVATFFSGVTGGTLSMSLGFAEQSPSIRVSTMLWFGSLAFSVGAALNSLLAMAWNQTKAGSRGTQLPFWVTMWIDGSQLLFLGIAIVAFSAGLVVFAFSVGQPTYTPYVTVAATAITFAGLTAISIWMIYEQVSASSSAFVQRPAHVIKSSRESDHTDVSKFHFSPDGIKGTFSNALSSLGVLPYRGDDQSDVESLEEKPIPMKDDTPKEKHPEKPRTSFRDRVRDIGVFKSAETAFIQSGQRNRRWRSNNPQKSLSVTLSRSTQTTQLNLPLKPSGEPLDYTRYGTIKDVAYSEDGNWLAVTCVRESARQSWTTVIDAQTLQASADVWHEGRVISERLIWSPFGNKLIVKFNHRYDIWDLDAKRLQPVECYHDIQDVAWCDENTVLVAEHSCVFRMNSTKLVTFYRFDRMHLRSIALERNNKYLIAIARVAKSPDEIEPASSWSEKRIIIYDMEKETEIYRIPVLEDIFRVRPIAGELDMLVTHKDHKEFQLWTLDAGLKGASITTLLKKRPIAQPATPTDYVGPTRIIGNNDQFILSGTSSGALDIWRRDSGTHYQRFEPELDEQERISCLSWRRATDNTATFATAGVDGSRVYIWRGEESIVAMTPTASPELVETPDSMPRSMWPKAGALAAASSTSSARF</sequence>
<reference evidence="3 4" key="1">
    <citation type="journal article" name="Sci. Rep.">
        <title>Telomere-to-telomere assembled and centromere annotated genomes of the two main subspecies of the button mushroom Agaricus bisporus reveal especially polymorphic chromosome ends.</title>
        <authorList>
            <person name="Sonnenberg A.S.M."/>
            <person name="Sedaghat-Telgerd N."/>
            <person name="Lavrijssen B."/>
            <person name="Ohm R.A."/>
            <person name="Hendrickx P.M."/>
            <person name="Scholtmeijer K."/>
            <person name="Baars J.J.P."/>
            <person name="van Peer A."/>
        </authorList>
    </citation>
    <scope>NUCLEOTIDE SEQUENCE [LARGE SCALE GENOMIC DNA]</scope>
    <source>
        <strain evidence="3 4">H119_p4</strain>
    </source>
</reference>
<dbReference type="AlphaFoldDB" id="A0A8H7C8D9"/>
<evidence type="ECO:0008006" key="5">
    <source>
        <dbReference type="Google" id="ProtNLM"/>
    </source>
</evidence>
<dbReference type="EMBL" id="JABXXO010000010">
    <property type="protein sequence ID" value="KAF7768346.1"/>
    <property type="molecule type" value="Genomic_DNA"/>
</dbReference>
<feature type="transmembrane region" description="Helical" evidence="2">
    <location>
        <begin position="241"/>
        <end position="265"/>
    </location>
</feature>
<proteinExistence type="predicted"/>
<accession>A0A8H7C8D9</accession>
<keyword evidence="2" id="KW-0472">Membrane</keyword>
<evidence type="ECO:0000313" key="3">
    <source>
        <dbReference type="EMBL" id="KAF7768346.1"/>
    </source>
</evidence>
<keyword evidence="2" id="KW-1133">Transmembrane helix</keyword>
<evidence type="ECO:0000313" key="4">
    <source>
        <dbReference type="Proteomes" id="UP000629468"/>
    </source>
</evidence>
<name>A0A8H7C8D9_AGABI</name>
<gene>
    <name evidence="3" type="ORF">Agabi119p4_7589</name>
</gene>
<comment type="caution">
    <text evidence="3">The sequence shown here is derived from an EMBL/GenBank/DDBJ whole genome shotgun (WGS) entry which is preliminary data.</text>
</comment>
<evidence type="ECO:0000256" key="1">
    <source>
        <dbReference type="SAM" id="MobiDB-lite"/>
    </source>
</evidence>
<dbReference type="Gene3D" id="2.130.10.10">
    <property type="entry name" value="YVTN repeat-like/Quinoprotein amine dehydrogenase"/>
    <property type="match status" value="2"/>
</dbReference>
<feature type="transmembrane region" description="Helical" evidence="2">
    <location>
        <begin position="324"/>
        <end position="344"/>
    </location>
</feature>
<feature type="compositionally biased region" description="Basic and acidic residues" evidence="1">
    <location>
        <begin position="441"/>
        <end position="464"/>
    </location>
</feature>
<evidence type="ECO:0000256" key="2">
    <source>
        <dbReference type="SAM" id="Phobius"/>
    </source>
</evidence>
<dbReference type="InterPro" id="IPR036322">
    <property type="entry name" value="WD40_repeat_dom_sf"/>
</dbReference>
<dbReference type="InterPro" id="IPR015943">
    <property type="entry name" value="WD40/YVTN_repeat-like_dom_sf"/>
</dbReference>
<protein>
    <recommendedName>
        <fullName evidence="5">WD40 repeat-like protein</fullName>
    </recommendedName>
</protein>